<evidence type="ECO:0000313" key="3">
    <source>
        <dbReference type="EMBL" id="KAK4547158.1"/>
    </source>
</evidence>
<proteinExistence type="predicted"/>
<feature type="compositionally biased region" description="Basic residues" evidence="1">
    <location>
        <begin position="612"/>
        <end position="625"/>
    </location>
</feature>
<evidence type="ECO:0000313" key="4">
    <source>
        <dbReference type="Proteomes" id="UP001324427"/>
    </source>
</evidence>
<evidence type="ECO:0000259" key="2">
    <source>
        <dbReference type="Pfam" id="PF24707"/>
    </source>
</evidence>
<dbReference type="AlphaFoldDB" id="A0AAV9JNN1"/>
<name>A0AAV9JNN1_9PEZI</name>
<feature type="compositionally biased region" description="Low complexity" evidence="1">
    <location>
        <begin position="246"/>
        <end position="258"/>
    </location>
</feature>
<sequence>MATTAMSPEPVAGMKRGPGRAPTSDTPVAKKARTSTPTQLEWPAALSPMVNIPLGRRVVKVPSKICDDKPLPTLSEPQPAQLSNTEYQSIAASAVLQTSLSRSQARWTSDGILERYWVKPETGKNARPPPPNNPDPTWMKQKGECRIRIEPHIFECQMYLEEKPRPPPPPKQYAPPVNHSAYGQPYRPHQQPYAPQQHSQYGQSRTLPPITQPQPQQSRLLPPVNNMHQQTPSAPTPQAPRPQQTPPQSAQPAQKATPDPVISKLAARASSDPELKGLMKEVATGNANQEQLRIFQRHIDELQKQIKDDKERKEAAERGAREAEEARVQAQALACEETIQYDGPGDGTPTPVQYAPQGQYTPTQHTPQSAYAPQRQQPYAPSPPESPAVILSFSTPGASEDRFLFPRNSILERLSGYHYLASFIVTRFGRDAADPTNLDPNKEYWQPVTLMLEVKYGLEELPEYVKKWVKPADEVRKWMEGVMARCVRAPEGHLAMRLPVNAGGMTETDDSGISKASTPMVAEDKSAVRPRSNVKYVKKPLSALKRQSTGEQGTPTAAAGKKKEGAEAKAAPKMPALVSAPVAAEKVQKETAAAAATDGAVDEAGTTESGRPKRTVRKSVRISEA</sequence>
<dbReference type="Proteomes" id="UP001324427">
    <property type="component" value="Unassembled WGS sequence"/>
</dbReference>
<keyword evidence="4" id="KW-1185">Reference proteome</keyword>
<feature type="region of interest" description="Disordered" evidence="1">
    <location>
        <begin position="120"/>
        <end position="139"/>
    </location>
</feature>
<reference evidence="3 4" key="1">
    <citation type="submission" date="2021-11" db="EMBL/GenBank/DDBJ databases">
        <title>Black yeast isolated from Biological Soil Crust.</title>
        <authorList>
            <person name="Kurbessoian T."/>
        </authorList>
    </citation>
    <scope>NUCLEOTIDE SEQUENCE [LARGE SCALE GENOMIC DNA]</scope>
    <source>
        <strain evidence="3 4">CCFEE 5522</strain>
    </source>
</reference>
<dbReference type="EMBL" id="JAVFHQ010000012">
    <property type="protein sequence ID" value="KAK4547158.1"/>
    <property type="molecule type" value="Genomic_DNA"/>
</dbReference>
<feature type="region of interest" description="Disordered" evidence="1">
    <location>
        <begin position="539"/>
        <end position="625"/>
    </location>
</feature>
<evidence type="ECO:0000256" key="1">
    <source>
        <dbReference type="SAM" id="MobiDB-lite"/>
    </source>
</evidence>
<feature type="region of interest" description="Disordered" evidence="1">
    <location>
        <begin position="161"/>
        <end position="261"/>
    </location>
</feature>
<feature type="region of interest" description="Disordered" evidence="1">
    <location>
        <begin position="1"/>
        <end position="45"/>
    </location>
</feature>
<accession>A0AAV9JNN1</accession>
<feature type="compositionally biased region" description="Basic and acidic residues" evidence="1">
    <location>
        <begin position="305"/>
        <end position="327"/>
    </location>
</feature>
<dbReference type="PANTHER" id="PTHR28108">
    <property type="entry name" value="SWR1-COMPLEX PROTEIN 3"/>
    <property type="match status" value="1"/>
</dbReference>
<protein>
    <recommendedName>
        <fullName evidence="2">SWR1-complex protein 3 domain-containing protein</fullName>
    </recommendedName>
</protein>
<gene>
    <name evidence="3" type="ORF">LTR36_001379</name>
</gene>
<dbReference type="GO" id="GO:0000812">
    <property type="term" value="C:Swr1 complex"/>
    <property type="evidence" value="ECO:0007669"/>
    <property type="project" value="InterPro"/>
</dbReference>
<feature type="compositionally biased region" description="Polar residues" evidence="1">
    <location>
        <begin position="356"/>
        <end position="379"/>
    </location>
</feature>
<feature type="compositionally biased region" description="Pro residues" evidence="1">
    <location>
        <begin position="234"/>
        <end position="245"/>
    </location>
</feature>
<feature type="compositionally biased region" description="Low complexity" evidence="1">
    <location>
        <begin position="582"/>
        <end position="607"/>
    </location>
</feature>
<dbReference type="PANTHER" id="PTHR28108:SF1">
    <property type="entry name" value="SWR1-COMPLEX PROTEIN 3"/>
    <property type="match status" value="1"/>
</dbReference>
<dbReference type="InterPro" id="IPR037651">
    <property type="entry name" value="Swc3"/>
</dbReference>
<dbReference type="Pfam" id="PF24707">
    <property type="entry name" value="Swc3"/>
    <property type="match status" value="1"/>
</dbReference>
<dbReference type="InterPro" id="IPR057558">
    <property type="entry name" value="Swc3_dom"/>
</dbReference>
<feature type="region of interest" description="Disordered" evidence="1">
    <location>
        <begin position="305"/>
        <end position="328"/>
    </location>
</feature>
<organism evidence="3 4">
    <name type="scientific">Oleoguttula mirabilis</name>
    <dbReference type="NCBI Taxonomy" id="1507867"/>
    <lineage>
        <taxon>Eukaryota</taxon>
        <taxon>Fungi</taxon>
        <taxon>Dikarya</taxon>
        <taxon>Ascomycota</taxon>
        <taxon>Pezizomycotina</taxon>
        <taxon>Dothideomycetes</taxon>
        <taxon>Dothideomycetidae</taxon>
        <taxon>Mycosphaerellales</taxon>
        <taxon>Teratosphaeriaceae</taxon>
        <taxon>Oleoguttula</taxon>
    </lineage>
</organism>
<feature type="domain" description="SWR1-complex protein 3" evidence="2">
    <location>
        <begin position="62"/>
        <end position="160"/>
    </location>
</feature>
<feature type="compositionally biased region" description="Polar residues" evidence="1">
    <location>
        <begin position="193"/>
        <end position="206"/>
    </location>
</feature>
<dbReference type="GO" id="GO:0140849">
    <property type="term" value="F:ATP-dependent H2AZ histone chaperone activity"/>
    <property type="evidence" value="ECO:0007669"/>
    <property type="project" value="InterPro"/>
</dbReference>
<comment type="caution">
    <text evidence="3">The sequence shown here is derived from an EMBL/GenBank/DDBJ whole genome shotgun (WGS) entry which is preliminary data.</text>
</comment>
<feature type="compositionally biased region" description="Low complexity" evidence="1">
    <location>
        <begin position="213"/>
        <end position="233"/>
    </location>
</feature>
<feature type="region of interest" description="Disordered" evidence="1">
    <location>
        <begin position="340"/>
        <end position="386"/>
    </location>
</feature>